<sequence>MTKARLPNSGLSIGCRSTALARLPSLGPGSRKKLYTTGPVLAQDWVAKTRSNYTGPRLDHYSTDKSWLISLESRPTQYLSNKSWFASVEPRPSHY</sequence>
<dbReference type="AlphaFoldDB" id="A0A8J2MI19"/>
<accession>A0A8J2MI19</accession>
<gene>
    <name evidence="1" type="ORF">HICCMSTLAB_LOCUS6573</name>
</gene>
<evidence type="ECO:0000313" key="2">
    <source>
        <dbReference type="Proteomes" id="UP000786811"/>
    </source>
</evidence>
<evidence type="ECO:0000313" key="1">
    <source>
        <dbReference type="EMBL" id="CAG5093080.1"/>
    </source>
</evidence>
<reference evidence="1" key="1">
    <citation type="submission" date="2021-04" db="EMBL/GenBank/DDBJ databases">
        <authorList>
            <person name="Chebbi M.A.C M."/>
        </authorList>
    </citation>
    <scope>NUCLEOTIDE SEQUENCE</scope>
</reference>
<dbReference type="EMBL" id="CAJNRD030001120">
    <property type="protein sequence ID" value="CAG5093080.1"/>
    <property type="molecule type" value="Genomic_DNA"/>
</dbReference>
<dbReference type="Proteomes" id="UP000786811">
    <property type="component" value="Unassembled WGS sequence"/>
</dbReference>
<proteinExistence type="predicted"/>
<protein>
    <submittedName>
        <fullName evidence="1">Uncharacterized protein</fullName>
    </submittedName>
</protein>
<keyword evidence="2" id="KW-1185">Reference proteome</keyword>
<name>A0A8J2MI19_COTCN</name>
<organism evidence="1 2">
    <name type="scientific">Cotesia congregata</name>
    <name type="common">Parasitoid wasp</name>
    <name type="synonym">Apanteles congregatus</name>
    <dbReference type="NCBI Taxonomy" id="51543"/>
    <lineage>
        <taxon>Eukaryota</taxon>
        <taxon>Metazoa</taxon>
        <taxon>Ecdysozoa</taxon>
        <taxon>Arthropoda</taxon>
        <taxon>Hexapoda</taxon>
        <taxon>Insecta</taxon>
        <taxon>Pterygota</taxon>
        <taxon>Neoptera</taxon>
        <taxon>Endopterygota</taxon>
        <taxon>Hymenoptera</taxon>
        <taxon>Apocrita</taxon>
        <taxon>Ichneumonoidea</taxon>
        <taxon>Braconidae</taxon>
        <taxon>Microgastrinae</taxon>
        <taxon>Cotesia</taxon>
    </lineage>
</organism>
<comment type="caution">
    <text evidence="1">The sequence shown here is derived from an EMBL/GenBank/DDBJ whole genome shotgun (WGS) entry which is preliminary data.</text>
</comment>